<evidence type="ECO:0000313" key="4">
    <source>
        <dbReference type="Proteomes" id="UP001260715"/>
    </source>
</evidence>
<name>A0ABU1PK83_9BURK</name>
<dbReference type="InterPro" id="IPR041664">
    <property type="entry name" value="AAA_16"/>
</dbReference>
<dbReference type="Pfam" id="PF13191">
    <property type="entry name" value="AAA_16"/>
    <property type="match status" value="1"/>
</dbReference>
<comment type="caution">
    <text evidence="3">The sequence shown here is derived from an EMBL/GenBank/DDBJ whole genome shotgun (WGS) entry which is preliminary data.</text>
</comment>
<dbReference type="PANTHER" id="PTHR34301">
    <property type="entry name" value="DNA-BINDING PROTEIN-RELATED"/>
    <property type="match status" value="1"/>
</dbReference>
<organism evidence="3 4">
    <name type="scientific">Herbaspirillum frisingense</name>
    <dbReference type="NCBI Taxonomy" id="92645"/>
    <lineage>
        <taxon>Bacteria</taxon>
        <taxon>Pseudomonadati</taxon>
        <taxon>Pseudomonadota</taxon>
        <taxon>Betaproteobacteria</taxon>
        <taxon>Burkholderiales</taxon>
        <taxon>Oxalobacteraceae</taxon>
        <taxon>Herbaspirillum</taxon>
    </lineage>
</organism>
<feature type="domain" description="Orc1-like AAA ATPase" evidence="2">
    <location>
        <begin position="18"/>
        <end position="205"/>
    </location>
</feature>
<accession>A0ABU1PK83</accession>
<dbReference type="SUPFAM" id="SSF52540">
    <property type="entry name" value="P-loop containing nucleoside triphosphate hydrolases"/>
    <property type="match status" value="1"/>
</dbReference>
<protein>
    <recommendedName>
        <fullName evidence="2">Orc1-like AAA ATPase domain-containing protein</fullName>
    </recommendedName>
</protein>
<evidence type="ECO:0000313" key="3">
    <source>
        <dbReference type="EMBL" id="MDR6586237.1"/>
    </source>
</evidence>
<keyword evidence="4" id="KW-1185">Reference proteome</keyword>
<gene>
    <name evidence="3" type="ORF">J2W50_004461</name>
</gene>
<feature type="region of interest" description="Disordered" evidence="1">
    <location>
        <begin position="1"/>
        <end position="21"/>
    </location>
</feature>
<evidence type="ECO:0000256" key="1">
    <source>
        <dbReference type="SAM" id="MobiDB-lite"/>
    </source>
</evidence>
<evidence type="ECO:0000259" key="2">
    <source>
        <dbReference type="Pfam" id="PF13191"/>
    </source>
</evidence>
<dbReference type="InterPro" id="IPR027417">
    <property type="entry name" value="P-loop_NTPase"/>
</dbReference>
<reference evidence="3 4" key="1">
    <citation type="submission" date="2023-07" db="EMBL/GenBank/DDBJ databases">
        <title>Sorghum-associated microbial communities from plants grown in Nebraska, USA.</title>
        <authorList>
            <person name="Schachtman D."/>
        </authorList>
    </citation>
    <scope>NUCLEOTIDE SEQUENCE [LARGE SCALE GENOMIC DNA]</scope>
    <source>
        <strain evidence="3 4">596</strain>
    </source>
</reference>
<proteinExistence type="predicted"/>
<dbReference type="EMBL" id="JAVDSJ010000006">
    <property type="protein sequence ID" value="MDR6586237.1"/>
    <property type="molecule type" value="Genomic_DNA"/>
</dbReference>
<sequence length="399" mass="43028">MDPILNPYAPGAGSPPPELAGRDEVRAKMRLCIERLRRGKPAKSMMLVGLRGVGKTVLLDQMMKDAEGSGVVTIRIEAPEGRSLPAVLAPQLRIGLLKLSRMEQAKDVAIRGLRALAGFVGKMKLTFNDVEVGLDYEPEPGLADNGDLEGDLTMLLEQVGAAAHAAGTLVAIFIDELQYVPEKQLAALTSALHRCAQLQLPLVVVGAGLPQLRGRMGEAKSYSERLFDFPIIGPLDATDAADAIVKPAHDEGVGVDNEAVNLIIGFTKGYPYFLQEWGKHAWDVAASSPITRQDVETASVEAVAALDESFFRVRFDRLTPAEKKYLRAMAELGAGPHRSGDIAAKLGRESSSLGPLRSSLIAKGMIWSPTHGDTAFTVPLFDEFMKRIIPTADWDPTEA</sequence>
<dbReference type="RefSeq" id="WP_102663210.1">
    <property type="nucleotide sequence ID" value="NZ_JAVDSJ010000006.1"/>
</dbReference>
<dbReference type="Gene3D" id="3.40.50.300">
    <property type="entry name" value="P-loop containing nucleotide triphosphate hydrolases"/>
    <property type="match status" value="1"/>
</dbReference>
<dbReference type="Proteomes" id="UP001260715">
    <property type="component" value="Unassembled WGS sequence"/>
</dbReference>
<dbReference type="PANTHER" id="PTHR34301:SF8">
    <property type="entry name" value="ATPASE DOMAIN-CONTAINING PROTEIN"/>
    <property type="match status" value="1"/>
</dbReference>